<comment type="caution">
    <text evidence="2">The sequence shown here is derived from an EMBL/GenBank/DDBJ whole genome shotgun (WGS) entry which is preliminary data.</text>
</comment>
<evidence type="ECO:0000313" key="2">
    <source>
        <dbReference type="EMBL" id="MFD2090322.1"/>
    </source>
</evidence>
<dbReference type="EMBL" id="JBHUHP010000001">
    <property type="protein sequence ID" value="MFD2090322.1"/>
    <property type="molecule type" value="Genomic_DNA"/>
</dbReference>
<keyword evidence="1" id="KW-0732">Signal</keyword>
<evidence type="ECO:0000313" key="3">
    <source>
        <dbReference type="Proteomes" id="UP001597402"/>
    </source>
</evidence>
<dbReference type="SUPFAM" id="SSF55486">
    <property type="entry name" value="Metalloproteases ('zincins'), catalytic domain"/>
    <property type="match status" value="1"/>
</dbReference>
<sequence>MRRPGLRRPLGTAVTAAVVLSLLVALPTAQAEEPTGETVVGELVQAWAENIHTAEPEPLDGRQVEEHPEGDLVSWVETDSGEAVRVLTEDVADIPVGSTVEVTVGDEVTDAAAEEQGLEPALEVLEATVLEAAPATDAPVAPAGTATNRVTVVGVLPSGVTPGATVPITDLTAVVNGAVKSFWAEQTNGAVQIEATAHPSWVTLTAGCNDWFGMWRQADAAVNFDGTPGNGNHLLLYLGAAAQNFPTCADGLGTIGSGPGAGGLLYTKGLHPSIIAHELGHNFGLGHASALSCDSGTEEVADNSCQVDAYHDWYDVMGFSWSQMGTLNAPHAALLGVLPAGQQATTRAQDTGTRTYTLSPTGGRTGLRAVRLVDDGGIEYWLEYRTATGRDAWLPGTPLQTGVQLRRASDGDDTSLLIDATPVSGQRGDATKSALPVGTPVTVAGGDFTVTVDSVTSSGATVRVTAGRVPVGTWETLNATGPTLSIAGWVYDPDNPAAAVPLHVYVDGRLTILSANQSRSDVPSLSPGAGTSNGFSWSTTLAPGDHRVCIYAIDVNDPSKHTALGCRSLGTQVSTPVGRWESMSATGSTLSLGGWAYDPDDGAGAVPLHVWVDGRLAVVPANQSRPDVQNAQAAAGTSNGFAASIRVNPGAHRVCIYAIDLNISSRYTELGCRSITTQMALPVGNWETLAGSGSTISVAGWAFDRDDTGRSVPLHVYIDGRLTIVTADRSRPDVEGIHPGVGTGHGFSWSGTVPAGDHRVCVYAIDTDPIGGYTALGCRTVSTQVQSPVGTWESLTAAGSTVRLAGWAYDPDDNTGAVPLHVWVDGRLTMLSADRSRPDVQSAHSAAGTSNGFSGSVQVHPGTHSVCIYAIDLNITSRYTGLGCRTITTQMALPEGAWEGHSASGSTISITGWTFDRDDTGRWVPLHVYVDGRLTIITADRSRPDVGVANPGTGSDHGFAWSGTVPPGEHRVCVYAIDTDPIGGYTALGCRAIGTQVQPPMGNWESLTASGPAISIGGWVFDADDNTAAVPLHVYVDGRLTIVRADRSRPDVPGFAPGAGTSNGFSWSGTVPPGDHTVCIYAIDVNIPSKYTSLGCRTVGTQVAVPVGTWETLSAAGSSLAVAGWAYDPDTNTGAVPLHVWVDGRLTVLSADRSRPEIQSQWPAAGTSNGFSGSIRVNPGAHSVCIYAIDLNIASKYTGLGCRTITTQLALPVGSWESLTASGSTISLAGWTFDTDDHARAVPLHVYVDGRLTIITADRTRTDVGAAFPTAGNDHGFAWSGSVTPGEHRVCVYAIDTDPIGGYTALGCRAITTS</sequence>
<accession>A0ABW4X4L2</accession>
<gene>
    <name evidence="2" type="ORF">ACFSHS_01930</name>
</gene>
<organism evidence="2 3">
    <name type="scientific">Blastococcus deserti</name>
    <dbReference type="NCBI Taxonomy" id="2259033"/>
    <lineage>
        <taxon>Bacteria</taxon>
        <taxon>Bacillati</taxon>
        <taxon>Actinomycetota</taxon>
        <taxon>Actinomycetes</taxon>
        <taxon>Geodermatophilales</taxon>
        <taxon>Geodermatophilaceae</taxon>
        <taxon>Blastococcus</taxon>
    </lineage>
</organism>
<feature type="chain" id="PRO_5045064673" evidence="1">
    <location>
        <begin position="32"/>
        <end position="1314"/>
    </location>
</feature>
<dbReference type="Proteomes" id="UP001597402">
    <property type="component" value="Unassembled WGS sequence"/>
</dbReference>
<dbReference type="RefSeq" id="WP_376871064.1">
    <property type="nucleotide sequence ID" value="NZ_JBHUHP010000001.1"/>
</dbReference>
<evidence type="ECO:0000256" key="1">
    <source>
        <dbReference type="SAM" id="SignalP"/>
    </source>
</evidence>
<name>A0ABW4X4L2_9ACTN</name>
<reference evidence="3" key="1">
    <citation type="journal article" date="2019" name="Int. J. Syst. Evol. Microbiol.">
        <title>The Global Catalogue of Microorganisms (GCM) 10K type strain sequencing project: providing services to taxonomists for standard genome sequencing and annotation.</title>
        <authorList>
            <consortium name="The Broad Institute Genomics Platform"/>
            <consortium name="The Broad Institute Genome Sequencing Center for Infectious Disease"/>
            <person name="Wu L."/>
            <person name="Ma J."/>
        </authorList>
    </citation>
    <scope>NUCLEOTIDE SEQUENCE [LARGE SCALE GENOMIC DNA]</scope>
    <source>
        <strain evidence="3">JCM 3338</strain>
    </source>
</reference>
<keyword evidence="3" id="KW-1185">Reference proteome</keyword>
<protein>
    <submittedName>
        <fullName evidence="2">Reprolysin-like metallopeptidase</fullName>
    </submittedName>
</protein>
<feature type="signal peptide" evidence="1">
    <location>
        <begin position="1"/>
        <end position="31"/>
    </location>
</feature>
<proteinExistence type="predicted"/>